<protein>
    <recommendedName>
        <fullName evidence="1">DUF5977 domain-containing protein</fullName>
    </recommendedName>
</protein>
<evidence type="ECO:0000259" key="1">
    <source>
        <dbReference type="Pfam" id="PF19404"/>
    </source>
</evidence>
<dbReference type="Pfam" id="PF19404">
    <property type="entry name" value="DUF5977"/>
    <property type="match status" value="1"/>
</dbReference>
<dbReference type="Proteomes" id="UP000093432">
    <property type="component" value="Unassembled WGS sequence"/>
</dbReference>
<dbReference type="EMBL" id="MAYG01000001">
    <property type="protein sequence ID" value="OCA75142.1"/>
    <property type="molecule type" value="Genomic_DNA"/>
</dbReference>
<gene>
    <name evidence="2" type="ORF">BBI00_12720</name>
</gene>
<evidence type="ECO:0000313" key="3">
    <source>
        <dbReference type="Proteomes" id="UP000093432"/>
    </source>
</evidence>
<dbReference type="STRING" id="651561.BBI00_12720"/>
<comment type="caution">
    <text evidence="2">The sequence shown here is derived from an EMBL/GenBank/DDBJ whole genome shotgun (WGS) entry which is preliminary data.</text>
</comment>
<proteinExistence type="predicted"/>
<evidence type="ECO:0000313" key="2">
    <source>
        <dbReference type="EMBL" id="OCA75142.1"/>
    </source>
</evidence>
<dbReference type="AlphaFoldDB" id="A0A1B8ZU75"/>
<reference evidence="3" key="1">
    <citation type="submission" date="2016-07" db="EMBL/GenBank/DDBJ databases">
        <authorList>
            <person name="Florea S."/>
            <person name="Webb J.S."/>
            <person name="Jaromczyk J."/>
            <person name="Schardl C.L."/>
        </authorList>
    </citation>
    <scope>NUCLEOTIDE SEQUENCE [LARGE SCALE GENOMIC DNA]</scope>
    <source>
        <strain evidence="3">CC-VM-7</strain>
    </source>
</reference>
<dbReference type="InterPro" id="IPR046020">
    <property type="entry name" value="DUF5977"/>
</dbReference>
<accession>A0A1B8ZU75</accession>
<feature type="domain" description="DUF5977" evidence="1">
    <location>
        <begin position="1060"/>
        <end position="1123"/>
    </location>
</feature>
<organism evidence="2 3">
    <name type="scientific">Chryseobacterium arthrosphaerae</name>
    <dbReference type="NCBI Taxonomy" id="651561"/>
    <lineage>
        <taxon>Bacteria</taxon>
        <taxon>Pseudomonadati</taxon>
        <taxon>Bacteroidota</taxon>
        <taxon>Flavobacteriia</taxon>
        <taxon>Flavobacteriales</taxon>
        <taxon>Weeksellaceae</taxon>
        <taxon>Chryseobacterium group</taxon>
        <taxon>Chryseobacterium</taxon>
    </lineage>
</organism>
<sequence length="1242" mass="139681">MFLSPEVSAFQKYNLHDINLYTGKINLTIPIYEIKTGNISIPVAISYNSGGIKIDDIASNVGLGWSLSAGGSTIRTIKDMEDNNIINSMGNGGRVIAELGYLASPTDVLPPNSTQNEIYTSSAKIDASPDLFTAIAPGISAKFYLSNLNRGNPHDFENNVSTYHINFIDGSAAKGNTVTKKRLTNILPANGFTKSEVLGIFENTQLPWGTFPMDYEKFELTNAQGTKYTFDSPDVYETVPSYISSSDLVRMTEGPDGISLIKKNFALVKAKAMGQYKERVSAWNLTKIEDPTSNRNVLFTYQKYNKPDIMKMRTSVNTVLMDDAPPFGGSSSSTSQLCGYGFVQNYLVPRDGIVLPDECLVKNSFMYSKYPQTNRIEQIQWDNGSVKFHYDLNRQDAVNEKALTKIEVIVNNKLINTYIFNYSYFTSKENCDGWECKRLKLDNIDIMGAEETQAKRYYTFEYDYTHPLPKVNSLQQDFLGYYNNHGVELPPIDMHIHPQIQKSPTLYFERGKQEYSITPFSGGQTIPGDYSLEANEYSLTGLLKKVINPLGGFTEFEYENHDFKHSILGKQKAGGARIKTQIINDGIKERHIYYEYKDKYGNSSGNLAGMPVYGFPIGYDPGKGLFNPNTSFAVYSSSKGNIELTDNSYIGYTRVVVKEEGKGFKENIFSYHEYEKPVRTNGNPGDRCGTYLHNSSAFGNINPINRDILNGKILEEKTFNEEGNLIKESLYNYKNDIFQEITIPFQNNIFHPVGGPAIFDNSFEPRLSSTTTFKYNNKLRIERNVLVERVDKEYFGNTVLETKNNITYDDIFPFIKKNKVTYSDTSSKETIHTYPFEVNNQLLIKANMLSTPLITVNYLNKNGVTKKISHKENIFNKNAGTSNLILPTSTTSYNLDNLPRTDISYDKYDDKGNLLQYTTADNISSVIIWGYKQSLPLVKIDGATYQQVMQKFGLDAGSNQSYLDLDIVKKSDLDVDVSSEENLKTALKNFRTVLKQPDSQIATYTHNPGIGITSISKQNNMEEKYKYTKDNKLWQIIGNDEKLQKEFEYNSTPQRPQTIFYNRKQEKNFTRNNCPVGYYPGDYNYIVPARSFSSSISLAHANQLALNDIQSNGQNKANMIATCQLMACSFEPNSSFHQVSALVQKVSDTKVKARITIPVAANSGLTWQHGQESLGQIVGKIGGSCKLLTMSNVLGVSENGRFWAVVLAKNGSVFINLKSGTVNPSDIINLDFQYDINDQNAL</sequence>
<name>A0A1B8ZU75_9FLAO</name>